<sequence length="566" mass="61638">MFGRRPRNPSPARAPAPLVPKALLRAHRPGVDELNGVVTLLHDALPHVDIGTLHDAIRRNLDVANVADLAANVILDGARKRDRPGDAATAIALDARHMFRTDEYQTAVKSLLLAEFAGLSKSTIQAVLAENNYSYTHSRDTLMTISARSWRFAISSWWNGKKPVAELPYLKSATGSVELNQEIYDLHAPAREAQVISDRVMAASLNEAEHVAAEALIECGCCFADVVWEETASCAAGHLFCRACLVRTAQDSTSGGVRCISASASDECRAPVPRAVLEAALSPVVLRRLDDRGARSDIAQSGLQLLCCPFCPYAVHDIPPYRTRPQFIVALLIWAFGLTRSLSPWATLLFSILVGIGCTARSPISFPHGTRLVLKLLGADHGARVLAAQRRGTRFVCRNPDCGLGSCLLCGKEWSSSASHNCMEDERQKLRLHVELCMAEAVKRTCPKCHCAFVKDGGCNKMACPCGYTMCYLCRANLAEEGYRHFCQHFRPHAGPCRQCQRCDLYGETDDDAAARAAGERAKKAYIAAHGHPSPTSAGTRPLTPMSPASSVTVMLWDLVLDLELD</sequence>
<dbReference type="STRING" id="1314781.A0A165ZZ60"/>
<name>A0A165ZZ60_EXIGL</name>
<dbReference type="PANTHER" id="PTHR22770">
    <property type="entry name" value="UBIQUITIN CONJUGATING ENZYME 7 INTERACTING PROTEIN-RELATED"/>
    <property type="match status" value="1"/>
</dbReference>
<dbReference type="GO" id="GO:0008270">
    <property type="term" value="F:zinc ion binding"/>
    <property type="evidence" value="ECO:0007669"/>
    <property type="project" value="UniProtKB-KW"/>
</dbReference>
<evidence type="ECO:0000259" key="8">
    <source>
        <dbReference type="PROSITE" id="PS51873"/>
    </source>
</evidence>
<dbReference type="InParanoid" id="A0A165ZZ60"/>
<dbReference type="OrthoDB" id="9977870at2759"/>
<dbReference type="InterPro" id="IPR051628">
    <property type="entry name" value="LUBAC_E3_Ligases"/>
</dbReference>
<dbReference type="Pfam" id="PF26191">
    <property type="entry name" value="RING-HC_RBR_RNF216"/>
    <property type="match status" value="1"/>
</dbReference>
<dbReference type="CDD" id="cd20353">
    <property type="entry name" value="Rcat_RBR_RNF216"/>
    <property type="match status" value="1"/>
</dbReference>
<keyword evidence="4" id="KW-0677">Repeat</keyword>
<dbReference type="AlphaFoldDB" id="A0A165ZZ60"/>
<evidence type="ECO:0000256" key="1">
    <source>
        <dbReference type="ARBA" id="ARBA00004906"/>
    </source>
</evidence>
<keyword evidence="10" id="KW-1185">Reference proteome</keyword>
<evidence type="ECO:0000256" key="7">
    <source>
        <dbReference type="ARBA" id="ARBA00022833"/>
    </source>
</evidence>
<dbReference type="InterPro" id="IPR058758">
    <property type="entry name" value="UBA_RNF216"/>
</dbReference>
<dbReference type="Pfam" id="PF26200">
    <property type="entry name" value="Rcat_RNF216"/>
    <property type="match status" value="1"/>
</dbReference>
<evidence type="ECO:0000313" key="10">
    <source>
        <dbReference type="Proteomes" id="UP000077266"/>
    </source>
</evidence>
<keyword evidence="3" id="KW-0479">Metal-binding</keyword>
<keyword evidence="5" id="KW-0863">Zinc-finger</keyword>
<organism evidence="9 10">
    <name type="scientific">Exidia glandulosa HHB12029</name>
    <dbReference type="NCBI Taxonomy" id="1314781"/>
    <lineage>
        <taxon>Eukaryota</taxon>
        <taxon>Fungi</taxon>
        <taxon>Dikarya</taxon>
        <taxon>Basidiomycota</taxon>
        <taxon>Agaricomycotina</taxon>
        <taxon>Agaricomycetes</taxon>
        <taxon>Auriculariales</taxon>
        <taxon>Exidiaceae</taxon>
        <taxon>Exidia</taxon>
    </lineage>
</organism>
<evidence type="ECO:0000256" key="3">
    <source>
        <dbReference type="ARBA" id="ARBA00022723"/>
    </source>
</evidence>
<feature type="domain" description="RING-type" evidence="8">
    <location>
        <begin position="215"/>
        <end position="501"/>
    </location>
</feature>
<dbReference type="Gene3D" id="1.20.120.1750">
    <property type="match status" value="1"/>
</dbReference>
<reference evidence="9 10" key="1">
    <citation type="journal article" date="2016" name="Mol. Biol. Evol.">
        <title>Comparative Genomics of Early-Diverging Mushroom-Forming Fungi Provides Insights into the Origins of Lignocellulose Decay Capabilities.</title>
        <authorList>
            <person name="Nagy L.G."/>
            <person name="Riley R."/>
            <person name="Tritt A."/>
            <person name="Adam C."/>
            <person name="Daum C."/>
            <person name="Floudas D."/>
            <person name="Sun H."/>
            <person name="Yadav J.S."/>
            <person name="Pangilinan J."/>
            <person name="Larsson K.H."/>
            <person name="Matsuura K."/>
            <person name="Barry K."/>
            <person name="Labutti K."/>
            <person name="Kuo R."/>
            <person name="Ohm R.A."/>
            <person name="Bhattacharya S.S."/>
            <person name="Shirouzu T."/>
            <person name="Yoshinaga Y."/>
            <person name="Martin F.M."/>
            <person name="Grigoriev I.V."/>
            <person name="Hibbett D.S."/>
        </authorList>
    </citation>
    <scope>NUCLEOTIDE SEQUENCE [LARGE SCALE GENOMIC DNA]</scope>
    <source>
        <strain evidence="9 10">HHB12029</strain>
    </source>
</reference>
<dbReference type="InterPro" id="IPR044066">
    <property type="entry name" value="TRIAD_supradom"/>
</dbReference>
<keyword evidence="6" id="KW-0833">Ubl conjugation pathway</keyword>
<dbReference type="PANTHER" id="PTHR22770:SF42">
    <property type="entry name" value="FINGER PROTEIN (ZIN), PUTATIVE (AFU_ORTHOLOGUE AFUA_4G03910)-RELATED"/>
    <property type="match status" value="1"/>
</dbReference>
<dbReference type="SUPFAM" id="SSF57850">
    <property type="entry name" value="RING/U-box"/>
    <property type="match status" value="2"/>
</dbReference>
<dbReference type="Proteomes" id="UP000077266">
    <property type="component" value="Unassembled WGS sequence"/>
</dbReference>
<protein>
    <recommendedName>
        <fullName evidence="8">RING-type domain-containing protein</fullName>
    </recommendedName>
</protein>
<evidence type="ECO:0000256" key="6">
    <source>
        <dbReference type="ARBA" id="ARBA00022786"/>
    </source>
</evidence>
<evidence type="ECO:0000313" key="9">
    <source>
        <dbReference type="EMBL" id="KZV87039.1"/>
    </source>
</evidence>
<evidence type="ECO:0000256" key="4">
    <source>
        <dbReference type="ARBA" id="ARBA00022737"/>
    </source>
</evidence>
<comment type="pathway">
    <text evidence="1">Protein modification; protein ubiquitination.</text>
</comment>
<dbReference type="InterPro" id="IPR047546">
    <property type="entry name" value="Rcat_RBR_RNF216"/>
</dbReference>
<proteinExistence type="predicted"/>
<keyword evidence="2" id="KW-0808">Transferase</keyword>
<evidence type="ECO:0000256" key="2">
    <source>
        <dbReference type="ARBA" id="ARBA00022679"/>
    </source>
</evidence>
<accession>A0A165ZZ60</accession>
<dbReference type="InterPro" id="IPR047544">
    <property type="entry name" value="RING-HC_RBR_RNF216"/>
</dbReference>
<dbReference type="EMBL" id="KV426137">
    <property type="protein sequence ID" value="KZV87039.1"/>
    <property type="molecule type" value="Genomic_DNA"/>
</dbReference>
<dbReference type="Pfam" id="PF26112">
    <property type="entry name" value="UBA_RNF216"/>
    <property type="match status" value="1"/>
</dbReference>
<dbReference type="PROSITE" id="PS51873">
    <property type="entry name" value="TRIAD"/>
    <property type="match status" value="1"/>
</dbReference>
<evidence type="ECO:0000256" key="5">
    <source>
        <dbReference type="ARBA" id="ARBA00022771"/>
    </source>
</evidence>
<keyword evidence="7" id="KW-0862">Zinc</keyword>
<dbReference type="GO" id="GO:0016740">
    <property type="term" value="F:transferase activity"/>
    <property type="evidence" value="ECO:0007669"/>
    <property type="project" value="UniProtKB-KW"/>
</dbReference>
<gene>
    <name evidence="9" type="ORF">EXIGLDRAFT_211378</name>
</gene>